<keyword evidence="1" id="KW-1133">Transmembrane helix</keyword>
<keyword evidence="1" id="KW-0812">Transmembrane</keyword>
<keyword evidence="1" id="KW-0472">Membrane</keyword>
<evidence type="ECO:0000259" key="2">
    <source>
        <dbReference type="Pfam" id="PF01609"/>
    </source>
</evidence>
<dbReference type="EMBL" id="CP010904">
    <property type="protein sequence ID" value="AKJ64626.1"/>
    <property type="molecule type" value="Genomic_DNA"/>
</dbReference>
<feature type="domain" description="Transposase IS4-like" evidence="2">
    <location>
        <begin position="132"/>
        <end position="347"/>
    </location>
</feature>
<dbReference type="GO" id="GO:0003677">
    <property type="term" value="F:DNA binding"/>
    <property type="evidence" value="ECO:0007669"/>
    <property type="project" value="InterPro"/>
</dbReference>
<name>A0A0G3EDU4_9BACT</name>
<proteinExistence type="predicted"/>
<accession>A0A0G3EDU4</accession>
<feature type="transmembrane region" description="Helical" evidence="1">
    <location>
        <begin position="339"/>
        <end position="356"/>
    </location>
</feature>
<sequence length="421" mass="48649">MDRTRSALKIRDQIGKFMGIFYPHFSKPKQRFIEQMIFGLLAGKDVKLSTLSRKLDEPVQLKKTEERLSRHLNAPGMDQAINKEIASSASRKIHKDTLIILDPSDIRKNYAEAMPFLGRVRDGSTGQIVNGYWSCLAVACEVGKRRMLPLHHRLWSAEAPDFISENHQLREIINMISRAVSRRGIYVIDRGGDRCKIYNHLLRNHWRFIIRLTGSRHLRYRGKNSRALDLAESCPMLYRDQLVKETREGEKTYQIEYGFRRVRMPGKKPWLYLIVVKGFGRKPMMLLTTEEVTKSRKSIWFIVEGYISRWLVEDALRFIKQSYKLEDVRVLSYQRLQNMMALVLAAIYFSAVWLGSSVKRAVLSAYAIKASKRFFGIAEFHYYALADGIAALLSRIGASRSPHPRSPPVSSFPQTWFPGFG</sequence>
<dbReference type="OrthoDB" id="2325342at2"/>
<dbReference type="GO" id="GO:0004803">
    <property type="term" value="F:transposase activity"/>
    <property type="evidence" value="ECO:0007669"/>
    <property type="project" value="InterPro"/>
</dbReference>
<evidence type="ECO:0000256" key="1">
    <source>
        <dbReference type="SAM" id="Phobius"/>
    </source>
</evidence>
<evidence type="ECO:0000313" key="4">
    <source>
        <dbReference type="Proteomes" id="UP000035268"/>
    </source>
</evidence>
<protein>
    <submittedName>
        <fullName evidence="3">Transposase DDE domain protein</fullName>
    </submittedName>
</protein>
<dbReference type="InterPro" id="IPR002559">
    <property type="entry name" value="Transposase_11"/>
</dbReference>
<gene>
    <name evidence="3" type="ORF">L21SP4_01378</name>
</gene>
<dbReference type="InterPro" id="IPR012337">
    <property type="entry name" value="RNaseH-like_sf"/>
</dbReference>
<dbReference type="Gene3D" id="3.90.350.10">
    <property type="entry name" value="Transposase Inhibitor Protein From Tn5, Chain A, domain 1"/>
    <property type="match status" value="1"/>
</dbReference>
<reference evidence="3 4" key="2">
    <citation type="journal article" date="2016" name="ISME J.">
        <title>Characterization of the first cultured representative of Verrucomicrobia subdivision 5 indicates the proposal of a novel phylum.</title>
        <authorList>
            <person name="Spring S."/>
            <person name="Bunk B."/>
            <person name="Sproer C."/>
            <person name="Schumann P."/>
            <person name="Rohde M."/>
            <person name="Tindall B.J."/>
            <person name="Klenk H.P."/>
        </authorList>
    </citation>
    <scope>NUCLEOTIDE SEQUENCE [LARGE SCALE GENOMIC DNA]</scope>
    <source>
        <strain evidence="3 4">L21-Fru-AB</strain>
    </source>
</reference>
<keyword evidence="4" id="KW-1185">Reference proteome</keyword>
<reference evidence="4" key="1">
    <citation type="submission" date="2015-02" db="EMBL/GenBank/DDBJ databases">
        <title>Description and complete genome sequence of the first cultured representative of the subdivision 5 of the Verrucomicrobia phylum.</title>
        <authorList>
            <person name="Spring S."/>
            <person name="Bunk B."/>
            <person name="Sproer C."/>
            <person name="Klenk H.-P."/>
        </authorList>
    </citation>
    <scope>NUCLEOTIDE SEQUENCE [LARGE SCALE GENOMIC DNA]</scope>
    <source>
        <strain evidence="4">L21-Fru-AB</strain>
    </source>
</reference>
<dbReference type="SUPFAM" id="SSF53098">
    <property type="entry name" value="Ribonuclease H-like"/>
    <property type="match status" value="1"/>
</dbReference>
<dbReference type="RefSeq" id="WP_052881937.1">
    <property type="nucleotide sequence ID" value="NZ_CP010904.1"/>
</dbReference>
<evidence type="ECO:0000313" key="3">
    <source>
        <dbReference type="EMBL" id="AKJ64626.1"/>
    </source>
</evidence>
<dbReference type="Pfam" id="PF01609">
    <property type="entry name" value="DDE_Tnp_1"/>
    <property type="match status" value="1"/>
</dbReference>
<dbReference type="Proteomes" id="UP000035268">
    <property type="component" value="Chromosome"/>
</dbReference>
<dbReference type="AlphaFoldDB" id="A0A0G3EDU4"/>
<dbReference type="KEGG" id="vbl:L21SP4_01378"/>
<dbReference type="GO" id="GO:0006313">
    <property type="term" value="P:DNA transposition"/>
    <property type="evidence" value="ECO:0007669"/>
    <property type="project" value="InterPro"/>
</dbReference>
<organism evidence="3 4">
    <name type="scientific">Kiritimatiella glycovorans</name>
    <dbReference type="NCBI Taxonomy" id="1307763"/>
    <lineage>
        <taxon>Bacteria</taxon>
        <taxon>Pseudomonadati</taxon>
        <taxon>Kiritimatiellota</taxon>
        <taxon>Kiritimatiellia</taxon>
        <taxon>Kiritimatiellales</taxon>
        <taxon>Kiritimatiellaceae</taxon>
        <taxon>Kiritimatiella</taxon>
    </lineage>
</organism>
<dbReference type="STRING" id="1307763.L21SP4_01378"/>